<evidence type="ECO:0000313" key="9">
    <source>
        <dbReference type="EMBL" id="KEZ85253.1"/>
    </source>
</evidence>
<dbReference type="PROSITE" id="PS51737">
    <property type="entry name" value="RECOMBINASE_DNA_BIND"/>
    <property type="match status" value="1"/>
</dbReference>
<name>A0A084J8G9_9CLOT</name>
<dbReference type="Pfam" id="PF07508">
    <property type="entry name" value="Recombinase"/>
    <property type="match status" value="1"/>
</dbReference>
<dbReference type="SUPFAM" id="SSF53041">
    <property type="entry name" value="Resolvase-like"/>
    <property type="match status" value="1"/>
</dbReference>
<dbReference type="InterPro" id="IPR011109">
    <property type="entry name" value="DNA_bind_recombinase_dom"/>
</dbReference>
<protein>
    <submittedName>
        <fullName evidence="9">Resolvase</fullName>
    </submittedName>
</protein>
<proteinExistence type="predicted"/>
<evidence type="ECO:0000259" key="7">
    <source>
        <dbReference type="PROSITE" id="PS51736"/>
    </source>
</evidence>
<organism evidence="9 10">
    <name type="scientific">Clostridium sulfidigenes</name>
    <dbReference type="NCBI Taxonomy" id="318464"/>
    <lineage>
        <taxon>Bacteria</taxon>
        <taxon>Bacillati</taxon>
        <taxon>Bacillota</taxon>
        <taxon>Clostridia</taxon>
        <taxon>Eubacteriales</taxon>
        <taxon>Clostridiaceae</taxon>
        <taxon>Clostridium</taxon>
    </lineage>
</organism>
<comment type="caution">
    <text evidence="9">The sequence shown here is derived from an EMBL/GenBank/DDBJ whole genome shotgun (WGS) entry which is preliminary data.</text>
</comment>
<dbReference type="AlphaFoldDB" id="A0A084J8G9"/>
<dbReference type="Pfam" id="PF13408">
    <property type="entry name" value="Zn_ribbon_recom"/>
    <property type="match status" value="1"/>
</dbReference>
<evidence type="ECO:0000256" key="5">
    <source>
        <dbReference type="PROSITE-ProRule" id="PRU10137"/>
    </source>
</evidence>
<evidence type="ECO:0000256" key="6">
    <source>
        <dbReference type="SAM" id="Coils"/>
    </source>
</evidence>
<dbReference type="InterPro" id="IPR050639">
    <property type="entry name" value="SSR_resolvase"/>
</dbReference>
<evidence type="ECO:0000256" key="3">
    <source>
        <dbReference type="ARBA" id="ARBA00023172"/>
    </source>
</evidence>
<dbReference type="Gene3D" id="3.40.50.1390">
    <property type="entry name" value="Resolvase, N-terminal catalytic domain"/>
    <property type="match status" value="1"/>
</dbReference>
<dbReference type="CDD" id="cd00338">
    <property type="entry name" value="Ser_Recombinase"/>
    <property type="match status" value="1"/>
</dbReference>
<feature type="domain" description="Recombinase" evidence="8">
    <location>
        <begin position="173"/>
        <end position="304"/>
    </location>
</feature>
<dbReference type="PROSITE" id="PS51736">
    <property type="entry name" value="RECOMBINASES_3"/>
    <property type="match status" value="1"/>
</dbReference>
<evidence type="ECO:0000256" key="1">
    <source>
        <dbReference type="ARBA" id="ARBA00022908"/>
    </source>
</evidence>
<dbReference type="GO" id="GO:0000150">
    <property type="term" value="F:DNA strand exchange activity"/>
    <property type="evidence" value="ECO:0007669"/>
    <property type="project" value="InterPro"/>
</dbReference>
<dbReference type="PROSITE" id="PS00397">
    <property type="entry name" value="RECOMBINASES_1"/>
    <property type="match status" value="1"/>
</dbReference>
<dbReference type="Gene3D" id="3.90.1750.20">
    <property type="entry name" value="Putative Large Serine Recombinase, Chain B, Domain 2"/>
    <property type="match status" value="1"/>
</dbReference>
<dbReference type="InterPro" id="IPR038109">
    <property type="entry name" value="DNA_bind_recomb_sf"/>
</dbReference>
<dbReference type="PANTHER" id="PTHR30461">
    <property type="entry name" value="DNA-INVERTASE FROM LAMBDOID PROPHAGE"/>
    <property type="match status" value="1"/>
</dbReference>
<feature type="active site" description="O-(5'-phospho-DNA)-serine intermediate" evidence="4 5">
    <location>
        <position position="26"/>
    </location>
</feature>
<gene>
    <name evidence="9" type="ORF">IO99_15090</name>
</gene>
<dbReference type="GO" id="GO:0003677">
    <property type="term" value="F:DNA binding"/>
    <property type="evidence" value="ECO:0007669"/>
    <property type="project" value="UniProtKB-KW"/>
</dbReference>
<dbReference type="EMBL" id="JPMD01000038">
    <property type="protein sequence ID" value="KEZ85253.1"/>
    <property type="molecule type" value="Genomic_DNA"/>
</dbReference>
<reference evidence="9 10" key="1">
    <citation type="submission" date="2014-07" db="EMBL/GenBank/DDBJ databases">
        <title>Draft genome of Clostridium sulfidigenes 113A isolated from sediments associated with methane hydrate from Krishna Godavari basin.</title>
        <authorList>
            <person name="Honkalas V.S."/>
            <person name="Dabir A.P."/>
            <person name="Arora P."/>
            <person name="Dhakephalkar P.K."/>
        </authorList>
    </citation>
    <scope>NUCLEOTIDE SEQUENCE [LARGE SCALE GENOMIC DNA]</scope>
    <source>
        <strain evidence="9 10">113A</strain>
    </source>
</reference>
<evidence type="ECO:0000256" key="4">
    <source>
        <dbReference type="PIRSR" id="PIRSR606118-50"/>
    </source>
</evidence>
<dbReference type="InterPro" id="IPR006119">
    <property type="entry name" value="Resolv_N"/>
</dbReference>
<dbReference type="Proteomes" id="UP000028542">
    <property type="component" value="Unassembled WGS sequence"/>
</dbReference>
<dbReference type="STRING" id="318464.IO99_15090"/>
<dbReference type="RefSeq" id="WP_051824160.1">
    <property type="nucleotide sequence ID" value="NZ_JPMD01000038.1"/>
</dbReference>
<keyword evidence="1" id="KW-0229">DNA integration</keyword>
<sequence>MGFKKLVNDIKIEKRRKIIAIYCRVSTDEQAEFGYSIDEQKRLLEEWCKANDYIIYKCYSDRGISGKNIKDRPALKELLSDAKEGKFDMVISWKINRVSRKLEDVLKIVSLLEKNNITFKSYSEPFETDTPAGRMQFQMMALIGEFERGTIAQNVKMGMIAKAKSGNWCGGRVLGYDLVPNNSPEEEKKGKNKLEINEKEAEIVRFIFNEYSKGKGYKAITNQINKLGYKTKKGNNFSVGSIRDILTNPVYIGEIRYNVRQNWSEKRRRNINPNPIRVKGKHEAIIDRELWDKVQLILESKKGKPSRIYDGEYPLTGILRCPKCGAGMVISRTTNTLADGTKKRIAYYCCGNWKNKGTSVCNSNTIRVDKANEYVFKKIEELVSNEAMIKAVVKNINKERKDKVKPAKRLLGDIDKELEKLDKRKRKIFEAYEDDILTKEEFQIRKDELNEKIRILEEEKKPLLNTISEDVSEEIPYEFIKDILMNFSKVLNSSVSREQQKKLLHMIISEITMNESREIESIKLNINDKLVEYLVKEGGVPIKGIPSSFMLINIGLKVLNLSIVI</sequence>
<dbReference type="Pfam" id="PF00239">
    <property type="entry name" value="Resolvase"/>
    <property type="match status" value="1"/>
</dbReference>
<dbReference type="GO" id="GO:0015074">
    <property type="term" value="P:DNA integration"/>
    <property type="evidence" value="ECO:0007669"/>
    <property type="project" value="UniProtKB-KW"/>
</dbReference>
<dbReference type="PANTHER" id="PTHR30461:SF23">
    <property type="entry name" value="DNA RECOMBINASE-RELATED"/>
    <property type="match status" value="1"/>
</dbReference>
<dbReference type="eggNOG" id="COG1961">
    <property type="taxonomic scope" value="Bacteria"/>
</dbReference>
<keyword evidence="3" id="KW-0233">DNA recombination</keyword>
<keyword evidence="6" id="KW-0175">Coiled coil</keyword>
<evidence type="ECO:0000313" key="10">
    <source>
        <dbReference type="Proteomes" id="UP000028542"/>
    </source>
</evidence>
<dbReference type="InterPro" id="IPR006118">
    <property type="entry name" value="Recombinase_CS"/>
</dbReference>
<keyword evidence="10" id="KW-1185">Reference proteome</keyword>
<evidence type="ECO:0000259" key="8">
    <source>
        <dbReference type="PROSITE" id="PS51737"/>
    </source>
</evidence>
<keyword evidence="2" id="KW-0238">DNA-binding</keyword>
<dbReference type="InterPro" id="IPR036162">
    <property type="entry name" value="Resolvase-like_N_sf"/>
</dbReference>
<evidence type="ECO:0000256" key="2">
    <source>
        <dbReference type="ARBA" id="ARBA00023125"/>
    </source>
</evidence>
<accession>A0A084J8G9</accession>
<dbReference type="InterPro" id="IPR025827">
    <property type="entry name" value="Zn_ribbon_recom_dom"/>
</dbReference>
<dbReference type="SMART" id="SM00857">
    <property type="entry name" value="Resolvase"/>
    <property type="match status" value="1"/>
</dbReference>
<feature type="domain" description="Resolvase/invertase-type recombinase catalytic" evidence="7">
    <location>
        <begin position="18"/>
        <end position="166"/>
    </location>
</feature>
<feature type="coiled-coil region" evidence="6">
    <location>
        <begin position="439"/>
        <end position="466"/>
    </location>
</feature>